<evidence type="ECO:0000259" key="7">
    <source>
        <dbReference type="Pfam" id="PF03798"/>
    </source>
</evidence>
<feature type="compositionally biased region" description="Basic and acidic residues" evidence="5">
    <location>
        <begin position="303"/>
        <end position="320"/>
    </location>
</feature>
<dbReference type="Pfam" id="PF03798">
    <property type="entry name" value="TRAM_LAG1_CLN8"/>
    <property type="match status" value="1"/>
</dbReference>
<dbReference type="Proteomes" id="UP000266841">
    <property type="component" value="Unassembled WGS sequence"/>
</dbReference>
<dbReference type="InterPro" id="IPR006634">
    <property type="entry name" value="TLC-dom"/>
</dbReference>
<feature type="compositionally biased region" description="Polar residues" evidence="5">
    <location>
        <begin position="36"/>
        <end position="53"/>
    </location>
</feature>
<dbReference type="OMA" id="ICINAPE"/>
<dbReference type="AlphaFoldDB" id="K0TQ70"/>
<feature type="transmembrane region" description="Helical" evidence="6">
    <location>
        <begin position="616"/>
        <end position="635"/>
    </location>
</feature>
<accession>K0TQ70</accession>
<feature type="region of interest" description="Disordered" evidence="5">
    <location>
        <begin position="33"/>
        <end position="54"/>
    </location>
</feature>
<evidence type="ECO:0000313" key="9">
    <source>
        <dbReference type="Proteomes" id="UP000266841"/>
    </source>
</evidence>
<comment type="subcellular location">
    <subcellularLocation>
        <location evidence="1">Membrane</location>
        <topology evidence="1">Multi-pass membrane protein</topology>
    </subcellularLocation>
</comment>
<feature type="transmembrane region" description="Helical" evidence="6">
    <location>
        <begin position="241"/>
        <end position="265"/>
    </location>
</feature>
<dbReference type="GO" id="GO:0016020">
    <property type="term" value="C:membrane"/>
    <property type="evidence" value="ECO:0007669"/>
    <property type="project" value="UniProtKB-SubCell"/>
</dbReference>
<evidence type="ECO:0000256" key="2">
    <source>
        <dbReference type="ARBA" id="ARBA00022692"/>
    </source>
</evidence>
<evidence type="ECO:0000313" key="8">
    <source>
        <dbReference type="EMBL" id="EJK75532.1"/>
    </source>
</evidence>
<dbReference type="PANTHER" id="PTHR12560">
    <property type="entry name" value="LONGEVITY ASSURANCE FACTOR 1 LAG1"/>
    <property type="match status" value="1"/>
</dbReference>
<proteinExistence type="predicted"/>
<evidence type="ECO:0000256" key="4">
    <source>
        <dbReference type="ARBA" id="ARBA00023136"/>
    </source>
</evidence>
<feature type="region of interest" description="Disordered" evidence="5">
    <location>
        <begin position="300"/>
        <end position="320"/>
    </location>
</feature>
<dbReference type="GO" id="GO:0046513">
    <property type="term" value="P:ceramide biosynthetic process"/>
    <property type="evidence" value="ECO:0007669"/>
    <property type="project" value="InterPro"/>
</dbReference>
<dbReference type="EMBL" id="AGNL01002882">
    <property type="protein sequence ID" value="EJK75532.1"/>
    <property type="molecule type" value="Genomic_DNA"/>
</dbReference>
<evidence type="ECO:0000256" key="5">
    <source>
        <dbReference type="SAM" id="MobiDB-lite"/>
    </source>
</evidence>
<feature type="transmembrane region" description="Helical" evidence="6">
    <location>
        <begin position="503"/>
        <end position="523"/>
    </location>
</feature>
<dbReference type="GO" id="GO:0005783">
    <property type="term" value="C:endoplasmic reticulum"/>
    <property type="evidence" value="ECO:0007669"/>
    <property type="project" value="TreeGrafter"/>
</dbReference>
<protein>
    <recommendedName>
        <fullName evidence="7">TLC domain-containing protein</fullName>
    </recommendedName>
</protein>
<dbReference type="OrthoDB" id="537032at2759"/>
<feature type="domain" description="TLC" evidence="7">
    <location>
        <begin position="391"/>
        <end position="638"/>
    </location>
</feature>
<feature type="transmembrane region" description="Helical" evidence="6">
    <location>
        <begin position="564"/>
        <end position="590"/>
    </location>
</feature>
<feature type="transmembrane region" description="Helical" evidence="6">
    <location>
        <begin position="465"/>
        <end position="483"/>
    </location>
</feature>
<name>K0TQ70_THAOC</name>
<keyword evidence="9" id="KW-1185">Reference proteome</keyword>
<evidence type="ECO:0000256" key="6">
    <source>
        <dbReference type="SAM" id="Phobius"/>
    </source>
</evidence>
<keyword evidence="2 6" id="KW-0812">Transmembrane</keyword>
<dbReference type="GO" id="GO:0050291">
    <property type="term" value="F:sphingosine N-acyltransferase activity"/>
    <property type="evidence" value="ECO:0007669"/>
    <property type="project" value="InterPro"/>
</dbReference>
<sequence length="653" mass="73933">MIDCGQSGSGAGGITLTSMQALISPLRALVRHSADTRPSANSSNKGNRLSPNNVRIRELADEKTPWRGQEDLPGTPRLLPAWAEEKRSLPRAWLRLRGLLHVHIPAAPTRGLVSSVHGGYEMAVRHSEKGHLDSLDHLEGMNDSSGAQGGQEAEAGSRLGVKLRRLFYSTSTASIWEEFNSQQQEQDVSGEQFTWGYGKTLTGSRISVGETPLIPVTTLSDEGWTKSSFPAVVMVLQDIQFLILLAIVLALVRVWMVHMLVPAYLTPKRLEALARSKSSHMLASSSYSFETKQWSKVRKRAEAKRGSDRGNKNDDEDEQRGKRSIYERILTIVSTQWYMLRPSVRRALGHEPSARFNDFVTQQNQDRSFRRSNSTSNPTQHLFNAPRHATASFRLVYTTTSCLLALMLFRDAEFWPRIVFGTHEQAATKHCWDLSGSFSALGFLDEDYDERNGDLKYFFLAQASYHLHSLFFHVCSMTLLILYGGDSNDGRKLISMKTSTQSYIRPLVEHIVVLALLVGAYLFSGLRRLGAVGIFTMDLSSASLQLLQACLYAPENSWLRKPEVVMFVHRVVTVPTFVYCRLLVLPFVLWRSALFESQDWLEQIERVFYEGLGERVYFLFNASLCLLFTLNLVLFRRLIFHPHLRQIRQVKVQ</sequence>
<keyword evidence="4 6" id="KW-0472">Membrane</keyword>
<evidence type="ECO:0000256" key="3">
    <source>
        <dbReference type="ARBA" id="ARBA00022989"/>
    </source>
</evidence>
<dbReference type="InterPro" id="IPR016439">
    <property type="entry name" value="Lag1/Lac1-like"/>
</dbReference>
<keyword evidence="3 6" id="KW-1133">Transmembrane helix</keyword>
<dbReference type="eggNOG" id="ENOG502SMP7">
    <property type="taxonomic scope" value="Eukaryota"/>
</dbReference>
<reference evidence="8 9" key="1">
    <citation type="journal article" date="2012" name="Genome Biol.">
        <title>Genome and low-iron response of an oceanic diatom adapted to chronic iron limitation.</title>
        <authorList>
            <person name="Lommer M."/>
            <person name="Specht M."/>
            <person name="Roy A.S."/>
            <person name="Kraemer L."/>
            <person name="Andreson R."/>
            <person name="Gutowska M.A."/>
            <person name="Wolf J."/>
            <person name="Bergner S.V."/>
            <person name="Schilhabel M.B."/>
            <person name="Klostermeier U.C."/>
            <person name="Beiko R.G."/>
            <person name="Rosenstiel P."/>
            <person name="Hippler M."/>
            <person name="Laroche J."/>
        </authorList>
    </citation>
    <scope>NUCLEOTIDE SEQUENCE [LARGE SCALE GENOMIC DNA]</scope>
    <source>
        <strain evidence="8 9">CCMP1005</strain>
    </source>
</reference>
<comment type="caution">
    <text evidence="8">The sequence shown here is derived from an EMBL/GenBank/DDBJ whole genome shotgun (WGS) entry which is preliminary data.</text>
</comment>
<organism evidence="8 9">
    <name type="scientific">Thalassiosira oceanica</name>
    <name type="common">Marine diatom</name>
    <dbReference type="NCBI Taxonomy" id="159749"/>
    <lineage>
        <taxon>Eukaryota</taxon>
        <taxon>Sar</taxon>
        <taxon>Stramenopiles</taxon>
        <taxon>Ochrophyta</taxon>
        <taxon>Bacillariophyta</taxon>
        <taxon>Coscinodiscophyceae</taxon>
        <taxon>Thalassiosirophycidae</taxon>
        <taxon>Thalassiosirales</taxon>
        <taxon>Thalassiosiraceae</taxon>
        <taxon>Thalassiosira</taxon>
    </lineage>
</organism>
<evidence type="ECO:0000256" key="1">
    <source>
        <dbReference type="ARBA" id="ARBA00004141"/>
    </source>
</evidence>
<dbReference type="PANTHER" id="PTHR12560:SF0">
    <property type="entry name" value="LD18904P"/>
    <property type="match status" value="1"/>
</dbReference>
<gene>
    <name evidence="8" type="ORF">THAOC_02743</name>
</gene>